<dbReference type="RefSeq" id="WP_125915637.1">
    <property type="nucleotide sequence ID" value="NZ_RWHU01000012.1"/>
</dbReference>
<sequence>MIRSQKGNITLCASDSFILRSLDFYFDDLLKSLSKALELTGKKLAVHAYSCHMLNTLIHLNLDKDECDAVILITTHPCYRILKGLYNYTDNVFYIDIDSANSVILQKLNTFILRTIAVSEGAKFKLTGVDDLLYSKVVLSYFHGISPSFIEVINGVSQSDISKTKRKLMDAFLVRTTQELYIKHQLYHKAFIRYNF</sequence>
<reference evidence="1 2" key="1">
    <citation type="submission" date="2018-12" db="EMBL/GenBank/DDBJ databases">
        <title>The Genome Submission of two Enterobacter spp. strains.</title>
        <authorList>
            <person name="Wu W."/>
            <person name="Wei L."/>
            <person name="Feng Y."/>
            <person name="Zong Z."/>
        </authorList>
    </citation>
    <scope>NUCLEOTIDE SEQUENCE [LARGE SCALE GENOMIC DNA]</scope>
    <source>
        <strain evidence="1 2">WCHEHu045002</strain>
    </source>
</reference>
<comment type="caution">
    <text evidence="1">The sequence shown here is derived from an EMBL/GenBank/DDBJ whole genome shotgun (WGS) entry which is preliminary data.</text>
</comment>
<dbReference type="Proteomes" id="UP000276389">
    <property type="component" value="Unassembled WGS sequence"/>
</dbReference>
<proteinExistence type="predicted"/>
<protein>
    <submittedName>
        <fullName evidence="1">Uncharacterized protein</fullName>
    </submittedName>
</protein>
<gene>
    <name evidence="1" type="ORF">EJE24_22670</name>
</gene>
<evidence type="ECO:0000313" key="2">
    <source>
        <dbReference type="Proteomes" id="UP000276389"/>
    </source>
</evidence>
<dbReference type="EMBL" id="RWHU01000012">
    <property type="protein sequence ID" value="RSK63153.1"/>
    <property type="molecule type" value="Genomic_DNA"/>
</dbReference>
<dbReference type="AlphaFoldDB" id="A0A428LGR4"/>
<evidence type="ECO:0000313" key="1">
    <source>
        <dbReference type="EMBL" id="RSK63153.1"/>
    </source>
</evidence>
<name>A0A428LGR4_9ENTR</name>
<organism evidence="1 2">
    <name type="scientific">Enterobacter huaxiensis</name>
    <dbReference type="NCBI Taxonomy" id="2494702"/>
    <lineage>
        <taxon>Bacteria</taxon>
        <taxon>Pseudomonadati</taxon>
        <taxon>Pseudomonadota</taxon>
        <taxon>Gammaproteobacteria</taxon>
        <taxon>Enterobacterales</taxon>
        <taxon>Enterobacteriaceae</taxon>
        <taxon>Enterobacter</taxon>
    </lineage>
</organism>
<accession>A0A428LGR4</accession>